<comment type="caution">
    <text evidence="2">The sequence shown here is derived from an EMBL/GenBank/DDBJ whole genome shotgun (WGS) entry which is preliminary data.</text>
</comment>
<dbReference type="RefSeq" id="XP_070898936.1">
    <property type="nucleotide sequence ID" value="XM_071045683.1"/>
</dbReference>
<feature type="region of interest" description="Disordered" evidence="1">
    <location>
        <begin position="1"/>
        <end position="35"/>
    </location>
</feature>
<reference evidence="2 3" key="1">
    <citation type="submission" date="2024-07" db="EMBL/GenBank/DDBJ databases">
        <title>Section-level genome sequencing and comparative genomics of Aspergillus sections Usti and Cavernicolus.</title>
        <authorList>
            <consortium name="Lawrence Berkeley National Laboratory"/>
            <person name="Nybo J.L."/>
            <person name="Vesth T.C."/>
            <person name="Theobald S."/>
            <person name="Frisvad J.C."/>
            <person name="Larsen T.O."/>
            <person name="Kjaerboelling I."/>
            <person name="Rothschild-Mancinelli K."/>
            <person name="Lyhne E.K."/>
            <person name="Kogle M.E."/>
            <person name="Barry K."/>
            <person name="Clum A."/>
            <person name="Na H."/>
            <person name="Ledsgaard L."/>
            <person name="Lin J."/>
            <person name="Lipzen A."/>
            <person name="Kuo A."/>
            <person name="Riley R."/>
            <person name="Mondo S."/>
            <person name="LaButti K."/>
            <person name="Haridas S."/>
            <person name="Pangalinan J."/>
            <person name="Salamov A.A."/>
            <person name="Simmons B.A."/>
            <person name="Magnuson J.K."/>
            <person name="Chen J."/>
            <person name="Drula E."/>
            <person name="Henrissat B."/>
            <person name="Wiebenga A."/>
            <person name="Lubbers R.J."/>
            <person name="Gomes A.C."/>
            <person name="Macurrencykelacurrency M.R."/>
            <person name="Stajich J."/>
            <person name="Grigoriev I.V."/>
            <person name="Mortensen U.H."/>
            <person name="De vries R.P."/>
            <person name="Baker S.E."/>
            <person name="Andersen M.R."/>
        </authorList>
    </citation>
    <scope>NUCLEOTIDE SEQUENCE [LARGE SCALE GENOMIC DNA]</scope>
    <source>
        <strain evidence="2 3">CBS 756.74</strain>
    </source>
</reference>
<name>A0ABR4KBP4_9EURO</name>
<keyword evidence="3" id="KW-1185">Reference proteome</keyword>
<evidence type="ECO:0000313" key="2">
    <source>
        <dbReference type="EMBL" id="KAL2849711.1"/>
    </source>
</evidence>
<dbReference type="GeneID" id="98160847"/>
<proteinExistence type="predicted"/>
<feature type="compositionally biased region" description="Basic and acidic residues" evidence="1">
    <location>
        <begin position="1"/>
        <end position="12"/>
    </location>
</feature>
<evidence type="ECO:0000256" key="1">
    <source>
        <dbReference type="SAM" id="MobiDB-lite"/>
    </source>
</evidence>
<feature type="compositionally biased region" description="Basic and acidic residues" evidence="1">
    <location>
        <begin position="63"/>
        <end position="80"/>
    </location>
</feature>
<dbReference type="EMBL" id="JBFXLR010000022">
    <property type="protein sequence ID" value="KAL2849711.1"/>
    <property type="molecule type" value="Genomic_DNA"/>
</dbReference>
<accession>A0ABR4KBP4</accession>
<evidence type="ECO:0000313" key="3">
    <source>
        <dbReference type="Proteomes" id="UP001610444"/>
    </source>
</evidence>
<organism evidence="2 3">
    <name type="scientific">Aspergillus pseudodeflectus</name>
    <dbReference type="NCBI Taxonomy" id="176178"/>
    <lineage>
        <taxon>Eukaryota</taxon>
        <taxon>Fungi</taxon>
        <taxon>Dikarya</taxon>
        <taxon>Ascomycota</taxon>
        <taxon>Pezizomycotina</taxon>
        <taxon>Eurotiomycetes</taxon>
        <taxon>Eurotiomycetidae</taxon>
        <taxon>Eurotiales</taxon>
        <taxon>Aspergillaceae</taxon>
        <taxon>Aspergillus</taxon>
        <taxon>Aspergillus subgen. Nidulantes</taxon>
    </lineage>
</organism>
<sequence>MDSSEPDRIAERAEEDVNTYQAKQGIGRKSDSTLESGVDEMVERKFPQAGEVRYGRVALPTGSDRKPIPEEEGGVRDARGRLAPAKLFEGPGGPEDKVYRE</sequence>
<protein>
    <submittedName>
        <fullName evidence="2">Uncharacterized protein</fullName>
    </submittedName>
</protein>
<feature type="region of interest" description="Disordered" evidence="1">
    <location>
        <begin position="59"/>
        <end position="101"/>
    </location>
</feature>
<dbReference type="Proteomes" id="UP001610444">
    <property type="component" value="Unassembled WGS sequence"/>
</dbReference>
<gene>
    <name evidence="2" type="ORF">BJX68DRAFT_267027</name>
</gene>